<dbReference type="PROSITE" id="PS51682">
    <property type="entry name" value="SAM_OMT_I"/>
    <property type="match status" value="1"/>
</dbReference>
<dbReference type="EMBL" id="FNCE01000002">
    <property type="protein sequence ID" value="SDF76892.1"/>
    <property type="molecule type" value="Genomic_DNA"/>
</dbReference>
<proteinExistence type="predicted"/>
<dbReference type="GO" id="GO:0008757">
    <property type="term" value="F:S-adenosylmethionine-dependent methyltransferase activity"/>
    <property type="evidence" value="ECO:0007669"/>
    <property type="project" value="TreeGrafter"/>
</dbReference>
<evidence type="ECO:0000256" key="3">
    <source>
        <dbReference type="ARBA" id="ARBA00022691"/>
    </source>
</evidence>
<organism evidence="4 5">
    <name type="scientific">Limimonas halophila</name>
    <dbReference type="NCBI Taxonomy" id="1082479"/>
    <lineage>
        <taxon>Bacteria</taxon>
        <taxon>Pseudomonadati</taxon>
        <taxon>Pseudomonadota</taxon>
        <taxon>Alphaproteobacteria</taxon>
        <taxon>Rhodospirillales</taxon>
        <taxon>Rhodovibrionaceae</taxon>
        <taxon>Limimonas</taxon>
    </lineage>
</organism>
<evidence type="ECO:0000256" key="2">
    <source>
        <dbReference type="ARBA" id="ARBA00022679"/>
    </source>
</evidence>
<dbReference type="InterPro" id="IPR002935">
    <property type="entry name" value="SAM_O-MeTrfase"/>
</dbReference>
<accession>A0A1G7NSB3</accession>
<dbReference type="InterPro" id="IPR050362">
    <property type="entry name" value="Cation-dep_OMT"/>
</dbReference>
<dbReference type="Proteomes" id="UP000199415">
    <property type="component" value="Unassembled WGS sequence"/>
</dbReference>
<dbReference type="GO" id="GO:0008171">
    <property type="term" value="F:O-methyltransferase activity"/>
    <property type="evidence" value="ECO:0007669"/>
    <property type="project" value="InterPro"/>
</dbReference>
<dbReference type="STRING" id="1082479.SAMN05216241_102286"/>
<dbReference type="RefSeq" id="WP_090018911.1">
    <property type="nucleotide sequence ID" value="NZ_FNCE01000002.1"/>
</dbReference>
<dbReference type="CDD" id="cd02440">
    <property type="entry name" value="AdoMet_MTases"/>
    <property type="match status" value="1"/>
</dbReference>
<dbReference type="InterPro" id="IPR029063">
    <property type="entry name" value="SAM-dependent_MTases_sf"/>
</dbReference>
<dbReference type="Gene3D" id="3.40.50.150">
    <property type="entry name" value="Vaccinia Virus protein VP39"/>
    <property type="match status" value="1"/>
</dbReference>
<keyword evidence="1 4" id="KW-0489">Methyltransferase</keyword>
<name>A0A1G7NSB3_9PROT</name>
<dbReference type="SUPFAM" id="SSF53335">
    <property type="entry name" value="S-adenosyl-L-methionine-dependent methyltransferases"/>
    <property type="match status" value="1"/>
</dbReference>
<keyword evidence="5" id="KW-1185">Reference proteome</keyword>
<evidence type="ECO:0000313" key="4">
    <source>
        <dbReference type="EMBL" id="SDF76892.1"/>
    </source>
</evidence>
<sequence length="220" mass="23923">MSTRSIGLDDALTAYVHRVGSRETEVLARLREETAARSDAHMQIAPEQGQVMHLLVELMGARSVIEIGTFTGYSTLWMALAMPSDGQILACDVDPEATAIGQRAWRQAGVDDRVELRIAPALETLDALLDDGQAGAHDLAFIDADKERYQAYYERCLQLLRPGGLILADNTLWGGSVVDPAKTDTATEAIRAFNAKLGEDDRVTLAMTPIGDGLTLARKR</sequence>
<keyword evidence="2 4" id="KW-0808">Transferase</keyword>
<dbReference type="PANTHER" id="PTHR10509:SF14">
    <property type="entry name" value="CAFFEOYL-COA O-METHYLTRANSFERASE 3-RELATED"/>
    <property type="match status" value="1"/>
</dbReference>
<dbReference type="GO" id="GO:0032259">
    <property type="term" value="P:methylation"/>
    <property type="evidence" value="ECO:0007669"/>
    <property type="project" value="UniProtKB-KW"/>
</dbReference>
<evidence type="ECO:0000313" key="5">
    <source>
        <dbReference type="Proteomes" id="UP000199415"/>
    </source>
</evidence>
<protein>
    <submittedName>
        <fullName evidence="4">Predicted O-methyltransferase YrrM</fullName>
    </submittedName>
</protein>
<gene>
    <name evidence="4" type="ORF">SAMN05216241_102286</name>
</gene>
<dbReference type="OrthoDB" id="9799672at2"/>
<dbReference type="PANTHER" id="PTHR10509">
    <property type="entry name" value="O-METHYLTRANSFERASE-RELATED"/>
    <property type="match status" value="1"/>
</dbReference>
<evidence type="ECO:0000256" key="1">
    <source>
        <dbReference type="ARBA" id="ARBA00022603"/>
    </source>
</evidence>
<dbReference type="AlphaFoldDB" id="A0A1G7NSB3"/>
<dbReference type="Pfam" id="PF01596">
    <property type="entry name" value="Methyltransf_3"/>
    <property type="match status" value="1"/>
</dbReference>
<keyword evidence="3" id="KW-0949">S-adenosyl-L-methionine</keyword>
<reference evidence="4 5" key="1">
    <citation type="submission" date="2016-10" db="EMBL/GenBank/DDBJ databases">
        <authorList>
            <person name="de Groot N.N."/>
        </authorList>
    </citation>
    <scope>NUCLEOTIDE SEQUENCE [LARGE SCALE GENOMIC DNA]</scope>
    <source>
        <strain evidence="4 5">DSM 25584</strain>
    </source>
</reference>